<evidence type="ECO:0000256" key="2">
    <source>
        <dbReference type="ARBA" id="ARBA00022670"/>
    </source>
</evidence>
<dbReference type="PANTHER" id="PTHR11010">
    <property type="entry name" value="PROTEASE S28 PRO-X CARBOXYPEPTIDASE-RELATED"/>
    <property type="match status" value="1"/>
</dbReference>
<feature type="non-terminal residue" evidence="6">
    <location>
        <position position="154"/>
    </location>
</feature>
<evidence type="ECO:0000313" key="7">
    <source>
        <dbReference type="Proteomes" id="UP000759131"/>
    </source>
</evidence>
<dbReference type="GO" id="GO:0008239">
    <property type="term" value="F:dipeptidyl-peptidase activity"/>
    <property type="evidence" value="ECO:0007669"/>
    <property type="project" value="TreeGrafter"/>
</dbReference>
<dbReference type="InterPro" id="IPR008758">
    <property type="entry name" value="Peptidase_S28"/>
</dbReference>
<dbReference type="PANTHER" id="PTHR11010:SF117">
    <property type="entry name" value="SERINE PROTEASE 16"/>
    <property type="match status" value="1"/>
</dbReference>
<evidence type="ECO:0000313" key="6">
    <source>
        <dbReference type="EMBL" id="CAD7627146.1"/>
    </source>
</evidence>
<dbReference type="InterPro" id="IPR042269">
    <property type="entry name" value="Ser_carbopepase_S28_SKS"/>
</dbReference>
<dbReference type="EMBL" id="OC859049">
    <property type="protein sequence ID" value="CAD7627146.1"/>
    <property type="molecule type" value="Genomic_DNA"/>
</dbReference>
<comment type="similarity">
    <text evidence="1">Belongs to the peptidase S28 family.</text>
</comment>
<name>A0A7R9KPT7_9ACAR</name>
<accession>A0A7R9KPT7</accession>
<dbReference type="EMBL" id="CAJPIZ010004474">
    <property type="protein sequence ID" value="CAG2107576.1"/>
    <property type="molecule type" value="Genomic_DNA"/>
</dbReference>
<evidence type="ECO:0000256" key="3">
    <source>
        <dbReference type="ARBA" id="ARBA00022729"/>
    </source>
</evidence>
<dbReference type="Pfam" id="PF05577">
    <property type="entry name" value="Peptidase_S28"/>
    <property type="match status" value="1"/>
</dbReference>
<dbReference type="GO" id="GO:0070008">
    <property type="term" value="F:serine-type exopeptidase activity"/>
    <property type="evidence" value="ECO:0007669"/>
    <property type="project" value="InterPro"/>
</dbReference>
<reference evidence="6" key="1">
    <citation type="submission" date="2020-11" db="EMBL/GenBank/DDBJ databases">
        <authorList>
            <person name="Tran Van P."/>
        </authorList>
    </citation>
    <scope>NUCLEOTIDE SEQUENCE</scope>
</reference>
<keyword evidence="2" id="KW-0645">Protease</keyword>
<dbReference type="Proteomes" id="UP000759131">
    <property type="component" value="Unassembled WGS sequence"/>
</dbReference>
<dbReference type="Gene3D" id="1.20.120.980">
    <property type="entry name" value="Serine carboxypeptidase S28, SKS domain"/>
    <property type="match status" value="1"/>
</dbReference>
<keyword evidence="7" id="KW-1185">Reference proteome</keyword>
<evidence type="ECO:0000256" key="5">
    <source>
        <dbReference type="ARBA" id="ARBA00023180"/>
    </source>
</evidence>
<dbReference type="Gene3D" id="3.40.50.1820">
    <property type="entry name" value="alpha/beta hydrolase"/>
    <property type="match status" value="1"/>
</dbReference>
<dbReference type="OrthoDB" id="1735038at2759"/>
<organism evidence="6">
    <name type="scientific">Medioppia subpectinata</name>
    <dbReference type="NCBI Taxonomy" id="1979941"/>
    <lineage>
        <taxon>Eukaryota</taxon>
        <taxon>Metazoa</taxon>
        <taxon>Ecdysozoa</taxon>
        <taxon>Arthropoda</taxon>
        <taxon>Chelicerata</taxon>
        <taxon>Arachnida</taxon>
        <taxon>Acari</taxon>
        <taxon>Acariformes</taxon>
        <taxon>Sarcoptiformes</taxon>
        <taxon>Oribatida</taxon>
        <taxon>Brachypylina</taxon>
        <taxon>Oppioidea</taxon>
        <taxon>Oppiidae</taxon>
        <taxon>Medioppia</taxon>
    </lineage>
</organism>
<dbReference type="AlphaFoldDB" id="A0A7R9KPT7"/>
<protein>
    <submittedName>
        <fullName evidence="6">Uncharacterized protein</fullName>
    </submittedName>
</protein>
<dbReference type="GO" id="GO:0006508">
    <property type="term" value="P:proteolysis"/>
    <property type="evidence" value="ECO:0007669"/>
    <property type="project" value="UniProtKB-KW"/>
</dbReference>
<keyword evidence="4" id="KW-0378">Hydrolase</keyword>
<dbReference type="InterPro" id="IPR029058">
    <property type="entry name" value="AB_hydrolase_fold"/>
</dbReference>
<proteinExistence type="inferred from homology"/>
<evidence type="ECO:0000256" key="1">
    <source>
        <dbReference type="ARBA" id="ARBA00011079"/>
    </source>
</evidence>
<evidence type="ECO:0000256" key="4">
    <source>
        <dbReference type="ARBA" id="ARBA00022801"/>
    </source>
</evidence>
<keyword evidence="5" id="KW-0325">Glycoprotein</keyword>
<sequence length="154" mass="17362">MERQRVYQACTEIGWFVTTDLPNSPFGHNIPVEFYIQQCADVFGPQFTAQTVQKGVDRTNAKYGGLKPNVTNVVFPNGSLDPYHALSVLKDLNKSTKAVMIEGCAHGGDMWGSTPKDSQRVIRKLRSHFLRNLDPPLMRELLANRWERCAPIIS</sequence>
<gene>
    <name evidence="6" type="ORF">OSB1V03_LOCUS7576</name>
</gene>
<keyword evidence="3" id="KW-0732">Signal</keyword>